<evidence type="ECO:0000313" key="1">
    <source>
        <dbReference type="EMBL" id="ADB75212.1"/>
    </source>
</evidence>
<dbReference type="HOGENOM" id="CLU_2682552_0_0_11"/>
<dbReference type="KEGG" id="gob:Gobs_2551"/>
<keyword evidence="2" id="KW-1185">Reference proteome</keyword>
<proteinExistence type="predicted"/>
<protein>
    <submittedName>
        <fullName evidence="1">Uncharacterized protein</fullName>
    </submittedName>
</protein>
<reference evidence="1 2" key="1">
    <citation type="journal article" date="2010" name="Stand. Genomic Sci.">
        <title>Complete genome sequence of Geodermatophilus obscurus type strain (G-20).</title>
        <authorList>
            <person name="Ivanova N."/>
            <person name="Sikorski J."/>
            <person name="Jando M."/>
            <person name="Munk C."/>
            <person name="Lapidus A."/>
            <person name="Glavina Del Rio T."/>
            <person name="Copeland A."/>
            <person name="Tice H."/>
            <person name="Cheng J.-F."/>
            <person name="Lucas S."/>
            <person name="Chen F."/>
            <person name="Nolan M."/>
            <person name="Bruce D."/>
            <person name="Goodwin L."/>
            <person name="Pitluck S."/>
            <person name="Mavromatis K."/>
            <person name="Mikhailova N."/>
            <person name="Pati A."/>
            <person name="Chen A."/>
            <person name="Palaniappan K."/>
            <person name="Land M."/>
            <person name="Hauser L."/>
            <person name="Chang Y.-J."/>
            <person name="Jeffries C.D."/>
            <person name="Meincke L."/>
            <person name="Brettin T."/>
            <person name="Detter J.C."/>
            <person name="Detter J.C."/>
            <person name="Rohde M."/>
            <person name="Goeker M."/>
            <person name="Bristow J."/>
            <person name="Eisen J.A."/>
            <person name="Markowitz V."/>
            <person name="Hugenholtz P."/>
            <person name="Kyrpides N.C."/>
            <person name="Klenk H.-P."/>
        </authorList>
    </citation>
    <scope>NUCLEOTIDE SEQUENCE [LARGE SCALE GENOMIC DNA]</scope>
    <source>
        <strain evidence="2">ATCC 25078 / DSM 43160 / JCM 3152 / KCC A-0152 / KCTC 9177 / NBRC 13315 / NRRL B-3577 / G-20</strain>
    </source>
</reference>
<reference evidence="2" key="2">
    <citation type="submission" date="2010-01" db="EMBL/GenBank/DDBJ databases">
        <title>The complete genome of Geodermatophilus obscurus DSM 43160.</title>
        <authorList>
            <consortium name="US DOE Joint Genome Institute (JGI-PGF)"/>
            <person name="Lucas S."/>
            <person name="Copeland A."/>
            <person name="Lapidus A."/>
            <person name="Glavina del Rio T."/>
            <person name="Dalin E."/>
            <person name="Tice H."/>
            <person name="Bruce D."/>
            <person name="Goodwin L."/>
            <person name="Pitluck S."/>
            <person name="Kyrpides N."/>
            <person name="Mavromatis K."/>
            <person name="Ivanova N."/>
            <person name="Munk A.C."/>
            <person name="Brettin T."/>
            <person name="Detter J.C."/>
            <person name="Han C."/>
            <person name="Larimer F."/>
            <person name="Land M."/>
            <person name="Hauser L."/>
            <person name="Markowitz V."/>
            <person name="Cheng J.-F."/>
            <person name="Hugenholtz P."/>
            <person name="Woyke T."/>
            <person name="Wu D."/>
            <person name="Jando M."/>
            <person name="Schneider S."/>
            <person name="Klenk H.-P."/>
            <person name="Eisen J.A."/>
        </authorList>
    </citation>
    <scope>NUCLEOTIDE SEQUENCE [LARGE SCALE GENOMIC DNA]</scope>
    <source>
        <strain evidence="2">ATCC 25078 / DSM 43160 / JCM 3152 / KCC A-0152 / KCTC 9177 / NBRC 13315 / NRRL B-3577 / G-20</strain>
    </source>
</reference>
<gene>
    <name evidence="1" type="ordered locus">Gobs_2551</name>
</gene>
<accession>D2S5D2</accession>
<evidence type="ECO:0000313" key="2">
    <source>
        <dbReference type="Proteomes" id="UP000001382"/>
    </source>
</evidence>
<name>D2S5D2_GEOOG</name>
<dbReference type="Proteomes" id="UP000001382">
    <property type="component" value="Chromosome"/>
</dbReference>
<sequence>MGCGDVTVLEARAVGTCSESPLGHRPTPLFLQIRTPGRIRIRASQVLVMPAARHLVDEVRAAADGIARTIVMRG</sequence>
<dbReference type="AlphaFoldDB" id="D2S5D2"/>
<organism evidence="1 2">
    <name type="scientific">Geodermatophilus obscurus (strain ATCC 25078 / DSM 43160 / JCM 3152 / CCUG 61914 / KCC A-0152 / KCTC 9177 / NBRC 13315 / NRRL B-3577 / G-20)</name>
    <dbReference type="NCBI Taxonomy" id="526225"/>
    <lineage>
        <taxon>Bacteria</taxon>
        <taxon>Bacillati</taxon>
        <taxon>Actinomycetota</taxon>
        <taxon>Actinomycetes</taxon>
        <taxon>Geodermatophilales</taxon>
        <taxon>Geodermatophilaceae</taxon>
        <taxon>Geodermatophilus</taxon>
    </lineage>
</organism>
<dbReference type="EMBL" id="CP001867">
    <property type="protein sequence ID" value="ADB75212.1"/>
    <property type="molecule type" value="Genomic_DNA"/>
</dbReference>